<evidence type="ECO:0000313" key="1">
    <source>
        <dbReference type="EMBL" id="RDX86989.1"/>
    </source>
</evidence>
<keyword evidence="2" id="KW-1185">Reference proteome</keyword>
<feature type="non-terminal residue" evidence="1">
    <location>
        <position position="1"/>
    </location>
</feature>
<dbReference type="EMBL" id="QJKJ01006361">
    <property type="protein sequence ID" value="RDX86989.1"/>
    <property type="molecule type" value="Genomic_DNA"/>
</dbReference>
<protein>
    <submittedName>
        <fullName evidence="1">Uncharacterized protein</fullName>
    </submittedName>
</protein>
<proteinExistence type="predicted"/>
<name>A0A371G8W8_MUCPR</name>
<gene>
    <name evidence="1" type="ORF">CR513_31592</name>
</gene>
<sequence>MEAKLEEAEWMGAHLDQLNLIEGKRLIALYRGDLVLKKILPTQKDHRRKWTPNYERLYVVKRTFSRGTMILTNMDGKELQHLVNLDKFLVVTVETSYNILIDWPTLNTLKAIVSMLHLVMKFPSSYQRVVTIRSSIIGFLKKEADNISTNVELDLIHLLNKAMKPSKNYNMYNLKTTIIKAPKSRNGCKDRTRTI</sequence>
<evidence type="ECO:0000313" key="2">
    <source>
        <dbReference type="Proteomes" id="UP000257109"/>
    </source>
</evidence>
<accession>A0A371G8W8</accession>
<dbReference type="AlphaFoldDB" id="A0A371G8W8"/>
<comment type="caution">
    <text evidence="1">The sequence shown here is derived from an EMBL/GenBank/DDBJ whole genome shotgun (WGS) entry which is preliminary data.</text>
</comment>
<reference evidence="1" key="1">
    <citation type="submission" date="2018-05" db="EMBL/GenBank/DDBJ databases">
        <title>Draft genome of Mucuna pruriens seed.</title>
        <authorList>
            <person name="Nnadi N.E."/>
            <person name="Vos R."/>
            <person name="Hasami M.H."/>
            <person name="Devisetty U.K."/>
            <person name="Aguiy J.C."/>
        </authorList>
    </citation>
    <scope>NUCLEOTIDE SEQUENCE [LARGE SCALE GENOMIC DNA]</scope>
    <source>
        <strain evidence="1">JCA_2017</strain>
    </source>
</reference>
<dbReference type="OrthoDB" id="1637540at2759"/>
<dbReference type="Proteomes" id="UP000257109">
    <property type="component" value="Unassembled WGS sequence"/>
</dbReference>
<organism evidence="1 2">
    <name type="scientific">Mucuna pruriens</name>
    <name type="common">Velvet bean</name>
    <name type="synonym">Dolichos pruriens</name>
    <dbReference type="NCBI Taxonomy" id="157652"/>
    <lineage>
        <taxon>Eukaryota</taxon>
        <taxon>Viridiplantae</taxon>
        <taxon>Streptophyta</taxon>
        <taxon>Embryophyta</taxon>
        <taxon>Tracheophyta</taxon>
        <taxon>Spermatophyta</taxon>
        <taxon>Magnoliopsida</taxon>
        <taxon>eudicotyledons</taxon>
        <taxon>Gunneridae</taxon>
        <taxon>Pentapetalae</taxon>
        <taxon>rosids</taxon>
        <taxon>fabids</taxon>
        <taxon>Fabales</taxon>
        <taxon>Fabaceae</taxon>
        <taxon>Papilionoideae</taxon>
        <taxon>50 kb inversion clade</taxon>
        <taxon>NPAAA clade</taxon>
        <taxon>indigoferoid/millettioid clade</taxon>
        <taxon>Phaseoleae</taxon>
        <taxon>Mucuna</taxon>
    </lineage>
</organism>